<dbReference type="PANTHER" id="PTHR31879:SF2">
    <property type="entry name" value="DET1- AND DDB1-ASSOCIATED PROTEIN 1"/>
    <property type="match status" value="1"/>
</dbReference>
<name>A0A803QY39_CANSA</name>
<dbReference type="Pfam" id="PF10172">
    <property type="entry name" value="DDA1"/>
    <property type="match status" value="1"/>
</dbReference>
<dbReference type="GO" id="GO:0032436">
    <property type="term" value="P:positive regulation of proteasomal ubiquitin-dependent protein catabolic process"/>
    <property type="evidence" value="ECO:0007669"/>
    <property type="project" value="TreeGrafter"/>
</dbReference>
<evidence type="ECO:0000313" key="4">
    <source>
        <dbReference type="Proteomes" id="UP000596661"/>
    </source>
</evidence>
<keyword evidence="4" id="KW-1185">Reference proteome</keyword>
<dbReference type="EMBL" id="UZAU01000249">
    <property type="status" value="NOT_ANNOTATED_CDS"/>
    <property type="molecule type" value="Genomic_DNA"/>
</dbReference>
<dbReference type="Gramene" id="novel_model_2786_5bd9a17a.2.5bd9b137">
    <property type="protein sequence ID" value="cds.novel_model_2786_5bd9a17a.2.5bd9b137"/>
    <property type="gene ID" value="novel_gene_1497_5bd9a17a"/>
</dbReference>
<reference evidence="3" key="2">
    <citation type="submission" date="2021-03" db="UniProtKB">
        <authorList>
            <consortium name="EnsemblPlants"/>
        </authorList>
    </citation>
    <scope>IDENTIFICATION</scope>
</reference>
<dbReference type="InterPro" id="IPR018276">
    <property type="entry name" value="DDA1_dom"/>
</dbReference>
<dbReference type="PANTHER" id="PTHR31879">
    <property type="entry name" value="DET1- AND DDB1-ASSOCIATED PROTEIN 1"/>
    <property type="match status" value="1"/>
</dbReference>
<dbReference type="EnsemblPlants" id="novel_model_2786_5bd9a17a.2.5bd9b137">
    <property type="protein sequence ID" value="cds.novel_model_2786_5bd9a17a.2.5bd9b137"/>
    <property type="gene ID" value="novel_gene_1497_5bd9a17a"/>
</dbReference>
<evidence type="ECO:0000259" key="2">
    <source>
        <dbReference type="Pfam" id="PF10172"/>
    </source>
</evidence>
<proteinExistence type="inferred from homology"/>
<gene>
    <name evidence="3" type="primary">LOC115710156</name>
</gene>
<dbReference type="InterPro" id="IPR033575">
    <property type="entry name" value="DDA1-like"/>
</dbReference>
<dbReference type="Proteomes" id="UP000596661">
    <property type="component" value="Chromosome 3"/>
</dbReference>
<protein>
    <recommendedName>
        <fullName evidence="2">DET1- and DDB1-associated protein 1 domain-containing protein</fullName>
    </recommendedName>
</protein>
<reference evidence="3" key="1">
    <citation type="submission" date="2018-11" db="EMBL/GenBank/DDBJ databases">
        <authorList>
            <person name="Grassa J C."/>
        </authorList>
    </citation>
    <scope>NUCLEOTIDE SEQUENCE [LARGE SCALE GENOMIC DNA]</scope>
</reference>
<evidence type="ECO:0000313" key="3">
    <source>
        <dbReference type="EnsemblPlants" id="cds.novel_model_2786_5bd9a17a.2.5bd9b137"/>
    </source>
</evidence>
<dbReference type="AlphaFoldDB" id="A0A803QY39"/>
<organism evidence="3 4">
    <name type="scientific">Cannabis sativa</name>
    <name type="common">Hemp</name>
    <name type="synonym">Marijuana</name>
    <dbReference type="NCBI Taxonomy" id="3483"/>
    <lineage>
        <taxon>Eukaryota</taxon>
        <taxon>Viridiplantae</taxon>
        <taxon>Streptophyta</taxon>
        <taxon>Embryophyta</taxon>
        <taxon>Tracheophyta</taxon>
        <taxon>Spermatophyta</taxon>
        <taxon>Magnoliopsida</taxon>
        <taxon>eudicotyledons</taxon>
        <taxon>Gunneridae</taxon>
        <taxon>Pentapetalae</taxon>
        <taxon>rosids</taxon>
        <taxon>fabids</taxon>
        <taxon>Rosales</taxon>
        <taxon>Cannabaceae</taxon>
        <taxon>Cannabis</taxon>
    </lineage>
</organism>
<accession>A0A803QY39</accession>
<evidence type="ECO:0000256" key="1">
    <source>
        <dbReference type="ARBA" id="ARBA00008042"/>
    </source>
</evidence>
<comment type="similarity">
    <text evidence="1">Belongs to the DDA1 family.</text>
</comment>
<feature type="domain" description="DET1- and DDB1-associated protein 1" evidence="2">
    <location>
        <begin position="2"/>
        <end position="35"/>
    </location>
</feature>
<dbReference type="GO" id="GO:0080008">
    <property type="term" value="C:Cul4-RING E3 ubiquitin ligase complex"/>
    <property type="evidence" value="ECO:0007669"/>
    <property type="project" value="TreeGrafter"/>
</dbReference>
<sequence length="86" mass="9875">MRVYVCVHDTSPPDDQQIKTNQQNILIRSLTLRNKKGDSSSKDVKSAGLQKELWIAGLLRKKLIVRVALLDKRDQAIRHQLRISKV</sequence>